<gene>
    <name evidence="17" type="primary">PAFAH1B2</name>
</gene>
<keyword evidence="18" id="KW-1185">Reference proteome</keyword>
<dbReference type="GO" id="GO:0005886">
    <property type="term" value="C:plasma membrane"/>
    <property type="evidence" value="ECO:0007669"/>
    <property type="project" value="Ensembl"/>
</dbReference>
<dbReference type="GO" id="GO:0001650">
    <property type="term" value="C:fibrillar center"/>
    <property type="evidence" value="ECO:0007669"/>
    <property type="project" value="Ensembl"/>
</dbReference>
<dbReference type="FunCoup" id="A0A674HVP3">
    <property type="interactions" value="953"/>
</dbReference>
<dbReference type="GeneTree" id="ENSGT00950000183199"/>
<protein>
    <recommendedName>
        <fullName evidence="11">Platelet-activating factor acetylhydrolase IB subunit alpha2</fullName>
        <ecNumber evidence="2">3.1.1.47</ecNumber>
    </recommendedName>
    <alternativeName>
        <fullName evidence="13">PAF acetylhydrolase 30 kDa subunit</fullName>
    </alternativeName>
    <alternativeName>
        <fullName evidence="12">PAF-AH subunit beta</fullName>
    </alternativeName>
</protein>
<keyword evidence="3" id="KW-0963">Cytoplasm</keyword>
<dbReference type="GO" id="GO:0007283">
    <property type="term" value="P:spermatogenesis"/>
    <property type="evidence" value="ECO:0007669"/>
    <property type="project" value="Ensembl"/>
</dbReference>
<reference evidence="17 18" key="1">
    <citation type="journal article" date="2010" name="Nature">
        <title>The genome of a songbird.</title>
        <authorList>
            <person name="Warren W.C."/>
            <person name="Clayton D.F."/>
            <person name="Ellegren H."/>
            <person name="Arnold A.P."/>
            <person name="Hillier L.W."/>
            <person name="Kunstner A."/>
            <person name="Searle S."/>
            <person name="White S."/>
            <person name="Vilella A.J."/>
            <person name="Fairley S."/>
            <person name="Heger A."/>
            <person name="Kong L."/>
            <person name="Ponting C.P."/>
            <person name="Jarvis E.D."/>
            <person name="Mello C.V."/>
            <person name="Minx P."/>
            <person name="Lovell P."/>
            <person name="Velho T.A."/>
            <person name="Ferris M."/>
            <person name="Balakrishnan C.N."/>
            <person name="Sinha S."/>
            <person name="Blatti C."/>
            <person name="London S.E."/>
            <person name="Li Y."/>
            <person name="Lin Y.C."/>
            <person name="George J."/>
            <person name="Sweedler J."/>
            <person name="Southey B."/>
            <person name="Gunaratne P."/>
            <person name="Watson M."/>
            <person name="Nam K."/>
            <person name="Backstrom N."/>
            <person name="Smeds L."/>
            <person name="Nabholz B."/>
            <person name="Itoh Y."/>
            <person name="Whitney O."/>
            <person name="Pfenning A.R."/>
            <person name="Howard J."/>
            <person name="Volker M."/>
            <person name="Skinner B.M."/>
            <person name="Griffin D.K."/>
            <person name="Ye L."/>
            <person name="McLaren W.M."/>
            <person name="Flicek P."/>
            <person name="Quesada V."/>
            <person name="Velasco G."/>
            <person name="Lopez-Otin C."/>
            <person name="Puente X.S."/>
            <person name="Olender T."/>
            <person name="Lancet D."/>
            <person name="Smit A.F."/>
            <person name="Hubley R."/>
            <person name="Konkel M.K."/>
            <person name="Walker J.A."/>
            <person name="Batzer M.A."/>
            <person name="Gu W."/>
            <person name="Pollock D.D."/>
            <person name="Chen L."/>
            <person name="Cheng Z."/>
            <person name="Eichler E.E."/>
            <person name="Stapley J."/>
            <person name="Slate J."/>
            <person name="Ekblom R."/>
            <person name="Birkhead T."/>
            <person name="Burke T."/>
            <person name="Burt D."/>
            <person name="Scharff C."/>
            <person name="Adam I."/>
            <person name="Richard H."/>
            <person name="Sultan M."/>
            <person name="Soldatov A."/>
            <person name="Lehrach H."/>
            <person name="Edwards S.V."/>
            <person name="Yang S.P."/>
            <person name="Li X."/>
            <person name="Graves T."/>
            <person name="Fulton L."/>
            <person name="Nelson J."/>
            <person name="Chinwalla A."/>
            <person name="Hou S."/>
            <person name="Mardis E.R."/>
            <person name="Wilson R.K."/>
        </authorList>
    </citation>
    <scope>NUCLEOTIDE SEQUENCE [LARGE SCALE GENOMIC DNA]</scope>
</reference>
<evidence type="ECO:0000256" key="11">
    <source>
        <dbReference type="ARBA" id="ARBA00044096"/>
    </source>
</evidence>
<evidence type="ECO:0000259" key="16">
    <source>
        <dbReference type="Pfam" id="PF13472"/>
    </source>
</evidence>
<dbReference type="InParanoid" id="A0A674HVP3"/>
<comment type="catalytic activity">
    <reaction evidence="7">
        <text>1-O-hexadecyl-2-acetyl-sn-glycero-3-phosphocholine + H2O = 1-O-hexadecyl-sn-glycero-3-phosphocholine + acetate + H(+)</text>
        <dbReference type="Rhea" id="RHEA:40479"/>
        <dbReference type="ChEBI" id="CHEBI:15377"/>
        <dbReference type="ChEBI" id="CHEBI:15378"/>
        <dbReference type="ChEBI" id="CHEBI:30089"/>
        <dbReference type="ChEBI" id="CHEBI:44811"/>
        <dbReference type="ChEBI" id="CHEBI:64496"/>
    </reaction>
    <physiologicalReaction direction="left-to-right" evidence="7">
        <dbReference type="Rhea" id="RHEA:40480"/>
    </physiologicalReaction>
</comment>
<evidence type="ECO:0000256" key="9">
    <source>
        <dbReference type="ARBA" id="ARBA00038184"/>
    </source>
</evidence>
<evidence type="ECO:0000256" key="8">
    <source>
        <dbReference type="ARBA" id="ARBA00035804"/>
    </source>
</evidence>
<evidence type="ECO:0000313" key="17">
    <source>
        <dbReference type="Ensembl" id="ENSTGUP00000038487.1"/>
    </source>
</evidence>
<evidence type="ECO:0000256" key="12">
    <source>
        <dbReference type="ARBA" id="ARBA00044225"/>
    </source>
</evidence>
<keyword evidence="5" id="KW-0442">Lipid degradation</keyword>
<dbReference type="InterPro" id="IPR036514">
    <property type="entry name" value="SGNH_hydro_sf"/>
</dbReference>
<dbReference type="InterPro" id="IPR013830">
    <property type="entry name" value="SGNH_hydro"/>
</dbReference>
<comment type="catalytic activity">
    <reaction evidence="10">
        <text>1-O-hexadecyl-2-acetyl-sn-glycero-3-phosphoethanolamine + H2O = 1-O-hexadecyl-sn-glycero-3-phosphoethanolamine + acetate + H(+)</text>
        <dbReference type="Rhea" id="RHEA:41708"/>
        <dbReference type="ChEBI" id="CHEBI:15377"/>
        <dbReference type="ChEBI" id="CHEBI:15378"/>
        <dbReference type="ChEBI" id="CHEBI:30089"/>
        <dbReference type="ChEBI" id="CHEBI:78387"/>
        <dbReference type="ChEBI" id="CHEBI:78390"/>
    </reaction>
    <physiologicalReaction direction="left-to-right" evidence="10">
        <dbReference type="Rhea" id="RHEA:41709"/>
    </physiologicalReaction>
</comment>
<feature type="domain" description="SGNH hydrolase-type esterase" evidence="16">
    <location>
        <begin position="135"/>
        <end position="294"/>
    </location>
</feature>
<dbReference type="Ensembl" id="ENSTGUT00000041521.1">
    <property type="protein sequence ID" value="ENSTGUP00000038487.1"/>
    <property type="gene ID" value="ENSTGUG00000022383.1"/>
</dbReference>
<evidence type="ECO:0000256" key="5">
    <source>
        <dbReference type="ARBA" id="ARBA00022963"/>
    </source>
</evidence>
<evidence type="ECO:0000256" key="2">
    <source>
        <dbReference type="ARBA" id="ARBA00013201"/>
    </source>
</evidence>
<dbReference type="GO" id="GO:0016239">
    <property type="term" value="P:positive regulation of macroautophagy"/>
    <property type="evidence" value="ECO:0007669"/>
    <property type="project" value="Ensembl"/>
</dbReference>
<comment type="subcellular location">
    <subcellularLocation>
        <location evidence="1">Cytoplasm</location>
    </subcellularLocation>
</comment>
<evidence type="ECO:0000256" key="4">
    <source>
        <dbReference type="ARBA" id="ARBA00022801"/>
    </source>
</evidence>
<comment type="similarity">
    <text evidence="9">Belongs to the 'GDSL' lipolytic enzyme family. Platelet-activating factor acetylhydrolase IB beta/gamma subunits subfamily.</text>
</comment>
<keyword evidence="6" id="KW-0443">Lipid metabolism</keyword>
<dbReference type="GO" id="GO:0005829">
    <property type="term" value="C:cytosol"/>
    <property type="evidence" value="ECO:0007669"/>
    <property type="project" value="Ensembl"/>
</dbReference>
<dbReference type="PANTHER" id="PTHR11852:SF1">
    <property type="entry name" value="PLATELET-ACTIVATING FACTOR ACETYLHYDROLASE IB SUBUNIT ALPHA2"/>
    <property type="match status" value="1"/>
</dbReference>
<evidence type="ECO:0000256" key="3">
    <source>
        <dbReference type="ARBA" id="ARBA00022490"/>
    </source>
</evidence>
<evidence type="ECO:0000256" key="14">
    <source>
        <dbReference type="ARBA" id="ARBA00048078"/>
    </source>
</evidence>
<keyword evidence="4" id="KW-0378">Hydrolase</keyword>
<proteinExistence type="inferred from homology"/>
<accession>A0A674HVP3</accession>
<feature type="compositionally biased region" description="Gly residues" evidence="15">
    <location>
        <begin position="53"/>
        <end position="71"/>
    </location>
</feature>
<dbReference type="GO" id="GO:0016042">
    <property type="term" value="P:lipid catabolic process"/>
    <property type="evidence" value="ECO:0007669"/>
    <property type="project" value="UniProtKB-KW"/>
</dbReference>
<dbReference type="SUPFAM" id="SSF52266">
    <property type="entry name" value="SGNH hydrolase"/>
    <property type="match status" value="1"/>
</dbReference>
<dbReference type="OMA" id="AWNQYFA"/>
<reference evidence="17" key="3">
    <citation type="submission" date="2025-09" db="UniProtKB">
        <authorList>
            <consortium name="Ensembl"/>
        </authorList>
    </citation>
    <scope>IDENTIFICATION</scope>
</reference>
<evidence type="ECO:0000256" key="13">
    <source>
        <dbReference type="ARBA" id="ARBA00044363"/>
    </source>
</evidence>
<evidence type="ECO:0000256" key="10">
    <source>
        <dbReference type="ARBA" id="ARBA00043786"/>
    </source>
</evidence>
<evidence type="ECO:0000256" key="6">
    <source>
        <dbReference type="ARBA" id="ARBA00023098"/>
    </source>
</evidence>
<comment type="catalytic activity">
    <reaction evidence="8">
        <text>1-O-hexadecyl-2-acetyl-sn-glycero-3-phosphate + H2O = 1-O-hexadecyl-sn-glycero-3-phosphate + acetate + H(+)</text>
        <dbReference type="Rhea" id="RHEA:41704"/>
        <dbReference type="ChEBI" id="CHEBI:15377"/>
        <dbReference type="ChEBI" id="CHEBI:15378"/>
        <dbReference type="ChEBI" id="CHEBI:30089"/>
        <dbReference type="ChEBI" id="CHEBI:77580"/>
        <dbReference type="ChEBI" id="CHEBI:78385"/>
    </reaction>
    <physiologicalReaction direction="left-to-right" evidence="8">
        <dbReference type="Rhea" id="RHEA:41705"/>
    </physiologicalReaction>
</comment>
<dbReference type="GO" id="GO:0047179">
    <property type="term" value="F:platelet-activating factor acetyltransferase activity"/>
    <property type="evidence" value="ECO:0007669"/>
    <property type="project" value="TreeGrafter"/>
</dbReference>
<dbReference type="Pfam" id="PF13472">
    <property type="entry name" value="Lipase_GDSL_2"/>
    <property type="match status" value="1"/>
</dbReference>
<dbReference type="Proteomes" id="UP000007754">
    <property type="component" value="Chromosome 24"/>
</dbReference>
<reference evidence="17" key="2">
    <citation type="submission" date="2025-08" db="UniProtKB">
        <authorList>
            <consortium name="Ensembl"/>
        </authorList>
    </citation>
    <scope>IDENTIFICATION</scope>
</reference>
<feature type="region of interest" description="Disordered" evidence="15">
    <location>
        <begin position="48"/>
        <end position="105"/>
    </location>
</feature>
<sequence>MTSRCRGFRVQTGRGFLVTSLHQGAAPSLPTWAALPLGAALRHASGGVTSWRRGGGSGGSGGSGSGAGAGPSGRDAPAMESRGKEPQPPNRMGMGDSNPAAVPHAAEDVQGDDRWMSQHNRFVLDCKDKEPDVLFVGDSMVQLLQQYEIWRELFSPLHALNFGIGGDTTGHVLWRLKNGELENIKPKVIVVWVGTNNHENTAEEVAGGIEAIVRLINTQQPQAKVIVLGLLPRGEKPNPLRQKNAKVNHLLKASLPKLPNVQLLDVDVGFVHSDGTISYHDMFDFLHLTGGGYAKVCKPLHELIMQLLEETPEEKRAALA</sequence>
<dbReference type="PANTHER" id="PTHR11852">
    <property type="entry name" value="PLATELET-ACTIVATING FACTOR ACETYLHYDROLASE"/>
    <property type="match status" value="1"/>
</dbReference>
<evidence type="ECO:0000256" key="7">
    <source>
        <dbReference type="ARBA" id="ARBA00023721"/>
    </source>
</evidence>
<organism evidence="17 18">
    <name type="scientific">Taeniopygia guttata</name>
    <name type="common">Zebra finch</name>
    <name type="synonym">Poephila guttata</name>
    <dbReference type="NCBI Taxonomy" id="59729"/>
    <lineage>
        <taxon>Eukaryota</taxon>
        <taxon>Metazoa</taxon>
        <taxon>Chordata</taxon>
        <taxon>Craniata</taxon>
        <taxon>Vertebrata</taxon>
        <taxon>Euteleostomi</taxon>
        <taxon>Archelosauria</taxon>
        <taxon>Archosauria</taxon>
        <taxon>Dinosauria</taxon>
        <taxon>Saurischia</taxon>
        <taxon>Theropoda</taxon>
        <taxon>Coelurosauria</taxon>
        <taxon>Aves</taxon>
        <taxon>Neognathae</taxon>
        <taxon>Neoaves</taxon>
        <taxon>Telluraves</taxon>
        <taxon>Australaves</taxon>
        <taxon>Passeriformes</taxon>
        <taxon>Passeroidea</taxon>
        <taxon>Estrildidae</taxon>
        <taxon>Estrildinae</taxon>
        <taxon>Taeniopygia</taxon>
    </lineage>
</organism>
<name>A0A674HVP3_TAEGU</name>
<evidence type="ECO:0000313" key="18">
    <source>
        <dbReference type="Proteomes" id="UP000007754"/>
    </source>
</evidence>
<dbReference type="GO" id="GO:0003847">
    <property type="term" value="F:1-alkyl-2-acetylglycerophosphocholine esterase activity"/>
    <property type="evidence" value="ECO:0007669"/>
    <property type="project" value="UniProtKB-EC"/>
</dbReference>
<dbReference type="CDD" id="cd01820">
    <property type="entry name" value="PAF_acetylesterase_like"/>
    <property type="match status" value="1"/>
</dbReference>
<comment type="catalytic activity">
    <reaction evidence="14">
        <text>a 1-O-alkyl-2-acetyl-sn-glycero-3-phosphocholine + H2O = a 1-O-alkyl-sn-glycero-3-phosphocholine + acetate + H(+)</text>
        <dbReference type="Rhea" id="RHEA:17777"/>
        <dbReference type="ChEBI" id="CHEBI:15377"/>
        <dbReference type="ChEBI" id="CHEBI:15378"/>
        <dbReference type="ChEBI" id="CHEBI:30089"/>
        <dbReference type="ChEBI" id="CHEBI:30909"/>
        <dbReference type="ChEBI" id="CHEBI:36707"/>
        <dbReference type="EC" id="3.1.1.47"/>
    </reaction>
    <physiologicalReaction direction="left-to-right" evidence="14">
        <dbReference type="Rhea" id="RHEA:17778"/>
    </physiologicalReaction>
</comment>
<dbReference type="FunFam" id="3.40.50.1110:FF:000004">
    <property type="entry name" value="Platelet-activating factor acetylhydrolase IB subunit beta"/>
    <property type="match status" value="1"/>
</dbReference>
<evidence type="ECO:0000256" key="1">
    <source>
        <dbReference type="ARBA" id="ARBA00004496"/>
    </source>
</evidence>
<dbReference type="EC" id="3.1.1.47" evidence="2"/>
<dbReference type="Gene3D" id="3.40.50.1110">
    <property type="entry name" value="SGNH hydrolase"/>
    <property type="match status" value="1"/>
</dbReference>
<dbReference type="AlphaFoldDB" id="A0A674HVP3"/>
<evidence type="ECO:0000256" key="15">
    <source>
        <dbReference type="SAM" id="MobiDB-lite"/>
    </source>
</evidence>